<comment type="caution">
    <text evidence="2">The sequence shown here is derived from an EMBL/GenBank/DDBJ whole genome shotgun (WGS) entry which is preliminary data.</text>
</comment>
<name>W6NWP8_HAECO</name>
<proteinExistence type="predicted"/>
<gene>
    <name evidence="2" type="ORF">HCOI_01767800</name>
</gene>
<organism evidence="2">
    <name type="scientific">Haemonchus contortus</name>
    <name type="common">Barber pole worm</name>
    <dbReference type="NCBI Taxonomy" id="6289"/>
    <lineage>
        <taxon>Eukaryota</taxon>
        <taxon>Metazoa</taxon>
        <taxon>Ecdysozoa</taxon>
        <taxon>Nematoda</taxon>
        <taxon>Chromadorea</taxon>
        <taxon>Rhabditida</taxon>
        <taxon>Rhabditina</taxon>
        <taxon>Rhabditomorpha</taxon>
        <taxon>Strongyloidea</taxon>
        <taxon>Trichostrongylidae</taxon>
        <taxon>Haemonchus</taxon>
    </lineage>
</organism>
<feature type="region of interest" description="Disordered" evidence="1">
    <location>
        <begin position="123"/>
        <end position="161"/>
    </location>
</feature>
<evidence type="ECO:0000313" key="2">
    <source>
        <dbReference type="EMBL" id="CDL96307.1"/>
    </source>
</evidence>
<evidence type="ECO:0000256" key="1">
    <source>
        <dbReference type="SAM" id="MobiDB-lite"/>
    </source>
</evidence>
<dbReference type="EMBL" id="CAVP010060166">
    <property type="protein sequence ID" value="CDL96307.1"/>
    <property type="molecule type" value="Genomic_DNA"/>
</dbReference>
<protein>
    <submittedName>
        <fullName evidence="2">CRE-GTL-1 protein</fullName>
    </submittedName>
</protein>
<dbReference type="AlphaFoldDB" id="W6NWP8"/>
<reference evidence="2" key="2">
    <citation type="submission" date="2013-05" db="EMBL/GenBank/DDBJ databases">
        <title>The genome and transcriptome of Haemonchus contortus: a key model parasite for drug and vaccine discovery.</title>
        <authorList>
            <person name="Laing R."/>
            <person name="Kikuchi T."/>
            <person name="Martinelli A."/>
            <person name="Tsai I.J."/>
            <person name="Beech R.N."/>
            <person name="Redman E."/>
            <person name="Holroyd N."/>
            <person name="Bartley D.J."/>
            <person name="Beasley H."/>
            <person name="Britton C."/>
            <person name="Curran D."/>
            <person name="Devaney E."/>
            <person name="Gilabert A."/>
            <person name="Jackson F."/>
            <person name="Hunt M."/>
            <person name="Johnston S."/>
            <person name="Kryukov I."/>
            <person name="Li K."/>
            <person name="Morrison A.A."/>
            <person name="Reid A.J."/>
            <person name="Sargison N."/>
            <person name="Saunders G."/>
            <person name="Wasmuth J.D."/>
            <person name="Wolstenholme A."/>
            <person name="Berriman M."/>
            <person name="Gilleard J.S."/>
            <person name="Cotton J.A."/>
        </authorList>
    </citation>
    <scope>NUCLEOTIDE SEQUENCE [LARGE SCALE GENOMIC DNA]</scope>
    <source>
        <strain evidence="2">ISE/inbred ISE</strain>
    </source>
</reference>
<accession>W6NWP8</accession>
<sequence length="161" mass="17985">MDKKRDSVIPSVHKQLDDARKREVAIDLNIGIDGDRQEGTLKRKRQKKKRNSGYFQLAIFQRGNSDASQATSYHTTRSLGASSVRGNSWIEHKLKKRECCRFVPSQKYSTRCGCGMGIDQHPPEAQKPIKPSNFLLLPGGDDETTNNDSDGFDMSKVGATT</sequence>
<reference evidence="2" key="1">
    <citation type="submission" date="2013-03" db="EMBL/GenBank/DDBJ databases">
        <authorList>
            <person name="Aslett M."/>
        </authorList>
    </citation>
    <scope>NUCLEOTIDE SEQUENCE [LARGE SCALE GENOMIC DNA]</scope>
    <source>
        <strain evidence="2">ISE/inbred ISE</strain>
    </source>
</reference>